<evidence type="ECO:0000313" key="2">
    <source>
        <dbReference type="EMBL" id="GAA4603684.1"/>
    </source>
</evidence>
<dbReference type="RefSeq" id="WP_345349623.1">
    <property type="nucleotide sequence ID" value="NZ_BAABHJ010000003.1"/>
</dbReference>
<proteinExistence type="predicted"/>
<sequence>MHDPSADLLHDLLAATTATGAAAFALFVTGRVVAVSTTALVVTAASPLVAEGEGTTEDAVVPVTELVMRDADVTAAVTAAVTVTVTVVIVAAPAEGRAVRTFGIQRLVCSRLDGKVLRPVVQPGLSVALERRAKSG</sequence>
<evidence type="ECO:0000256" key="1">
    <source>
        <dbReference type="SAM" id="Phobius"/>
    </source>
</evidence>
<protein>
    <recommendedName>
        <fullName evidence="4">Secreted protein</fullName>
    </recommendedName>
</protein>
<gene>
    <name evidence="2" type="ORF">GCM10023195_12250</name>
</gene>
<accession>A0ABP8TF98</accession>
<feature type="transmembrane region" description="Helical" evidence="1">
    <location>
        <begin position="12"/>
        <end position="34"/>
    </location>
</feature>
<dbReference type="Proteomes" id="UP001500212">
    <property type="component" value="Unassembled WGS sequence"/>
</dbReference>
<keyword evidence="3" id="KW-1185">Reference proteome</keyword>
<reference evidence="3" key="1">
    <citation type="journal article" date="2019" name="Int. J. Syst. Evol. Microbiol.">
        <title>The Global Catalogue of Microorganisms (GCM) 10K type strain sequencing project: providing services to taxonomists for standard genome sequencing and annotation.</title>
        <authorList>
            <consortium name="The Broad Institute Genomics Platform"/>
            <consortium name="The Broad Institute Genome Sequencing Center for Infectious Disease"/>
            <person name="Wu L."/>
            <person name="Ma J."/>
        </authorList>
    </citation>
    <scope>NUCLEOTIDE SEQUENCE [LARGE SCALE GENOMIC DNA]</scope>
    <source>
        <strain evidence="3">JCM 17938</strain>
    </source>
</reference>
<name>A0ABP8TF98_9ACTN</name>
<keyword evidence="1" id="KW-0812">Transmembrane</keyword>
<comment type="caution">
    <text evidence="2">The sequence shown here is derived from an EMBL/GenBank/DDBJ whole genome shotgun (WGS) entry which is preliminary data.</text>
</comment>
<organism evidence="2 3">
    <name type="scientific">Actinoallomurus liliacearum</name>
    <dbReference type="NCBI Taxonomy" id="1080073"/>
    <lineage>
        <taxon>Bacteria</taxon>
        <taxon>Bacillati</taxon>
        <taxon>Actinomycetota</taxon>
        <taxon>Actinomycetes</taxon>
        <taxon>Streptosporangiales</taxon>
        <taxon>Thermomonosporaceae</taxon>
        <taxon>Actinoallomurus</taxon>
    </lineage>
</organism>
<feature type="transmembrane region" description="Helical" evidence="1">
    <location>
        <begin position="73"/>
        <end position="92"/>
    </location>
</feature>
<keyword evidence="1" id="KW-1133">Transmembrane helix</keyword>
<keyword evidence="1" id="KW-0472">Membrane</keyword>
<evidence type="ECO:0008006" key="4">
    <source>
        <dbReference type="Google" id="ProtNLM"/>
    </source>
</evidence>
<evidence type="ECO:0000313" key="3">
    <source>
        <dbReference type="Proteomes" id="UP001500212"/>
    </source>
</evidence>
<dbReference type="EMBL" id="BAABHJ010000003">
    <property type="protein sequence ID" value="GAA4603684.1"/>
    <property type="molecule type" value="Genomic_DNA"/>
</dbReference>